<name>A0A7W8UIN8_9HYPH</name>
<keyword evidence="2" id="KW-1185">Reference proteome</keyword>
<dbReference type="Proteomes" id="UP000528824">
    <property type="component" value="Unassembled WGS sequence"/>
</dbReference>
<evidence type="ECO:0000313" key="2">
    <source>
        <dbReference type="Proteomes" id="UP000528824"/>
    </source>
</evidence>
<protein>
    <submittedName>
        <fullName evidence="1">Uncharacterized protein</fullName>
    </submittedName>
</protein>
<evidence type="ECO:0000313" key="1">
    <source>
        <dbReference type="EMBL" id="MBB5558736.1"/>
    </source>
</evidence>
<accession>A0A7W8UIN8</accession>
<reference evidence="1 2" key="1">
    <citation type="submission" date="2020-08" db="EMBL/GenBank/DDBJ databases">
        <title>Genomic Encyclopedia of Type Strains, Phase IV (KMG-V): Genome sequencing to study the core and pangenomes of soil and plant-associated prokaryotes.</title>
        <authorList>
            <person name="Whitman W."/>
        </authorList>
    </citation>
    <scope>NUCLEOTIDE SEQUENCE [LARGE SCALE GENOMIC DNA]</scope>
    <source>
        <strain evidence="1 2">SEMIA 4034</strain>
    </source>
</reference>
<gene>
    <name evidence="1" type="ORF">GGI59_000363</name>
</gene>
<comment type="caution">
    <text evidence="1">The sequence shown here is derived from an EMBL/GenBank/DDBJ whole genome shotgun (WGS) entry which is preliminary data.</text>
</comment>
<organism evidence="1 2">
    <name type="scientific">Rhizobium lentis</name>
    <dbReference type="NCBI Taxonomy" id="1138194"/>
    <lineage>
        <taxon>Bacteria</taxon>
        <taxon>Pseudomonadati</taxon>
        <taxon>Pseudomonadota</taxon>
        <taxon>Alphaproteobacteria</taxon>
        <taxon>Hyphomicrobiales</taxon>
        <taxon>Rhizobiaceae</taxon>
        <taxon>Rhizobium/Agrobacterium group</taxon>
        <taxon>Rhizobium</taxon>
    </lineage>
</organism>
<dbReference type="RefSeq" id="WP_183913105.1">
    <property type="nucleotide sequence ID" value="NZ_JACHBB010000001.1"/>
</dbReference>
<dbReference type="AlphaFoldDB" id="A0A7W8UIN8"/>
<proteinExistence type="predicted"/>
<sequence length="158" mass="16597">MVAVVGSPAAVAAMAQAADCPEPTALPFCLEIAPLGDRQLERLTKLRPGAYRDGFRRLSAVLEQPLATAYGHGLLAHIETEYFGGAGSQAAAAFADGDMIFSAAKPDTRDPIGPDDPINPALRRLGVEATGHVDAFAALGLGRFRSLEHLGLDEDEDD</sequence>
<dbReference type="EMBL" id="JACHBC010000001">
    <property type="protein sequence ID" value="MBB5558736.1"/>
    <property type="molecule type" value="Genomic_DNA"/>
</dbReference>